<dbReference type="NCBIfam" id="TIGR02980">
    <property type="entry name" value="SigBFG"/>
    <property type="match status" value="1"/>
</dbReference>
<dbReference type="SUPFAM" id="SSF88659">
    <property type="entry name" value="Sigma3 and sigma4 domains of RNA polymerase sigma factors"/>
    <property type="match status" value="2"/>
</dbReference>
<dbReference type="Pfam" id="PF04539">
    <property type="entry name" value="Sigma70_r3"/>
    <property type="match status" value="1"/>
</dbReference>
<feature type="domain" description="RNA polymerase sigma-70 region 2" evidence="6">
    <location>
        <begin position="43"/>
        <end position="110"/>
    </location>
</feature>
<name>A0AAE4AVE0_9ACTN</name>
<dbReference type="Pfam" id="PF04545">
    <property type="entry name" value="Sigma70_r4"/>
    <property type="match status" value="1"/>
</dbReference>
<dbReference type="InterPro" id="IPR007627">
    <property type="entry name" value="RNA_pol_sigma70_r2"/>
</dbReference>
<dbReference type="EMBL" id="JAUSUZ010000001">
    <property type="protein sequence ID" value="MDQ0364815.1"/>
    <property type="molecule type" value="Genomic_DNA"/>
</dbReference>
<evidence type="ECO:0000256" key="4">
    <source>
        <dbReference type="ARBA" id="ARBA00023163"/>
    </source>
</evidence>
<evidence type="ECO:0000259" key="5">
    <source>
        <dbReference type="Pfam" id="PF04539"/>
    </source>
</evidence>
<dbReference type="Pfam" id="PF04542">
    <property type="entry name" value="Sigma70_r2"/>
    <property type="match status" value="1"/>
</dbReference>
<dbReference type="NCBIfam" id="TIGR02937">
    <property type="entry name" value="sigma70-ECF"/>
    <property type="match status" value="1"/>
</dbReference>
<evidence type="ECO:0000256" key="3">
    <source>
        <dbReference type="ARBA" id="ARBA00023125"/>
    </source>
</evidence>
<keyword evidence="9" id="KW-1185">Reference proteome</keyword>
<dbReference type="CDD" id="cd06171">
    <property type="entry name" value="Sigma70_r4"/>
    <property type="match status" value="1"/>
</dbReference>
<dbReference type="PANTHER" id="PTHR30385:SF4">
    <property type="entry name" value="RNA POLYMERASE SIGMA-E FACTOR"/>
    <property type="match status" value="1"/>
</dbReference>
<dbReference type="Proteomes" id="UP001240236">
    <property type="component" value="Unassembled WGS sequence"/>
</dbReference>
<gene>
    <name evidence="8" type="ORF">J2S42_001484</name>
</gene>
<comment type="caution">
    <text evidence="8">The sequence shown here is derived from an EMBL/GenBank/DDBJ whole genome shotgun (WGS) entry which is preliminary data.</text>
</comment>
<sequence length="261" mass="28899">MSSTVIVEDLALDEDTRATQALAAFTALQDGDRRRPQARQRAIEAWLPMANRLARRFSGRGAADEDLRQVAAVGLIKAIDRYDPEAGEFVGFAVPTVLGELRRYFRDRTWSVRVPRRVQEMRLAIIDAATTLTQSLGRSPTVPELAAHLRVTEEQVIEGIEGAQAYSAVSLSRPVADDGDSKELGDLLGGDDPGFELTESLLDLGPALRALTPREREIISLRFYQEWTQARIGAHLGISQMHVSRLLQRALTTLRSHMQAS</sequence>
<feature type="domain" description="RNA polymerase sigma-70 region 4" evidence="7">
    <location>
        <begin position="207"/>
        <end position="255"/>
    </location>
</feature>
<dbReference type="InterPro" id="IPR007630">
    <property type="entry name" value="RNA_pol_sigma70_r4"/>
</dbReference>
<keyword evidence="4" id="KW-0804">Transcription</keyword>
<dbReference type="InterPro" id="IPR013324">
    <property type="entry name" value="RNA_pol_sigma_r3/r4-like"/>
</dbReference>
<dbReference type="PRINTS" id="PR00046">
    <property type="entry name" value="SIGMA70FCT"/>
</dbReference>
<evidence type="ECO:0000313" key="8">
    <source>
        <dbReference type="EMBL" id="MDQ0364815.1"/>
    </source>
</evidence>
<dbReference type="InterPro" id="IPR007624">
    <property type="entry name" value="RNA_pol_sigma70_r3"/>
</dbReference>
<keyword evidence="3" id="KW-0238">DNA-binding</keyword>
<dbReference type="GO" id="GO:0003677">
    <property type="term" value="F:DNA binding"/>
    <property type="evidence" value="ECO:0007669"/>
    <property type="project" value="UniProtKB-KW"/>
</dbReference>
<dbReference type="InterPro" id="IPR014322">
    <property type="entry name" value="RNA_pol_sigma-B/F/G"/>
</dbReference>
<dbReference type="GO" id="GO:0006352">
    <property type="term" value="P:DNA-templated transcription initiation"/>
    <property type="evidence" value="ECO:0007669"/>
    <property type="project" value="InterPro"/>
</dbReference>
<reference evidence="8 9" key="1">
    <citation type="submission" date="2023-07" db="EMBL/GenBank/DDBJ databases">
        <title>Sequencing the genomes of 1000 actinobacteria strains.</title>
        <authorList>
            <person name="Klenk H.-P."/>
        </authorList>
    </citation>
    <scope>NUCLEOTIDE SEQUENCE [LARGE SCALE GENOMIC DNA]</scope>
    <source>
        <strain evidence="8 9">DSM 44709</strain>
    </source>
</reference>
<dbReference type="InterPro" id="IPR014284">
    <property type="entry name" value="RNA_pol_sigma-70_dom"/>
</dbReference>
<dbReference type="SUPFAM" id="SSF88946">
    <property type="entry name" value="Sigma2 domain of RNA polymerase sigma factors"/>
    <property type="match status" value="1"/>
</dbReference>
<dbReference type="RefSeq" id="WP_307236555.1">
    <property type="nucleotide sequence ID" value="NZ_JAUSUZ010000001.1"/>
</dbReference>
<evidence type="ECO:0000256" key="1">
    <source>
        <dbReference type="ARBA" id="ARBA00023015"/>
    </source>
</evidence>
<dbReference type="Gene3D" id="1.10.10.10">
    <property type="entry name" value="Winged helix-like DNA-binding domain superfamily/Winged helix DNA-binding domain"/>
    <property type="match status" value="2"/>
</dbReference>
<evidence type="ECO:0000259" key="6">
    <source>
        <dbReference type="Pfam" id="PF04542"/>
    </source>
</evidence>
<evidence type="ECO:0000256" key="2">
    <source>
        <dbReference type="ARBA" id="ARBA00023082"/>
    </source>
</evidence>
<evidence type="ECO:0000259" key="7">
    <source>
        <dbReference type="Pfam" id="PF04545"/>
    </source>
</evidence>
<protein>
    <submittedName>
        <fullName evidence="8">RNA polymerase sigma-B factor</fullName>
    </submittedName>
</protein>
<keyword evidence="2" id="KW-0731">Sigma factor</keyword>
<proteinExistence type="predicted"/>
<dbReference type="AlphaFoldDB" id="A0AAE4AVE0"/>
<dbReference type="PANTHER" id="PTHR30385">
    <property type="entry name" value="SIGMA FACTOR F FLAGELLAR"/>
    <property type="match status" value="1"/>
</dbReference>
<dbReference type="Gene3D" id="1.20.120.1810">
    <property type="match status" value="1"/>
</dbReference>
<organism evidence="8 9">
    <name type="scientific">Catenuloplanes indicus</name>
    <dbReference type="NCBI Taxonomy" id="137267"/>
    <lineage>
        <taxon>Bacteria</taxon>
        <taxon>Bacillati</taxon>
        <taxon>Actinomycetota</taxon>
        <taxon>Actinomycetes</taxon>
        <taxon>Micromonosporales</taxon>
        <taxon>Micromonosporaceae</taxon>
        <taxon>Catenuloplanes</taxon>
    </lineage>
</organism>
<feature type="domain" description="RNA polymerase sigma-70 region 3" evidence="5">
    <location>
        <begin position="124"/>
        <end position="188"/>
    </location>
</feature>
<accession>A0AAE4AVE0</accession>
<dbReference type="InterPro" id="IPR036388">
    <property type="entry name" value="WH-like_DNA-bd_sf"/>
</dbReference>
<dbReference type="GO" id="GO:0016987">
    <property type="term" value="F:sigma factor activity"/>
    <property type="evidence" value="ECO:0007669"/>
    <property type="project" value="UniProtKB-KW"/>
</dbReference>
<keyword evidence="1" id="KW-0805">Transcription regulation</keyword>
<evidence type="ECO:0000313" key="9">
    <source>
        <dbReference type="Proteomes" id="UP001240236"/>
    </source>
</evidence>
<dbReference type="InterPro" id="IPR013325">
    <property type="entry name" value="RNA_pol_sigma_r2"/>
</dbReference>
<dbReference type="InterPro" id="IPR000943">
    <property type="entry name" value="RNA_pol_sigma70"/>
</dbReference>